<dbReference type="PROSITE" id="PS00028">
    <property type="entry name" value="ZINC_FINGER_C2H2_1"/>
    <property type="match status" value="1"/>
</dbReference>
<keyword evidence="3" id="KW-0963">Cytoplasm</keyword>
<dbReference type="Pfam" id="PF12171">
    <property type="entry name" value="zf-C2H2_jaz"/>
    <property type="match status" value="1"/>
</dbReference>
<dbReference type="Gene3D" id="3.30.160.60">
    <property type="entry name" value="Classic Zinc Finger"/>
    <property type="match status" value="1"/>
</dbReference>
<dbReference type="Proteomes" id="UP000829364">
    <property type="component" value="Chromosome 3"/>
</dbReference>
<dbReference type="RefSeq" id="XP_047840779.1">
    <property type="nucleotide sequence ID" value="XM_047984804.1"/>
</dbReference>
<dbReference type="PANTHER" id="PTHR46095:SF1">
    <property type="entry name" value="ZINC FINGER PROTEIN 593"/>
    <property type="match status" value="1"/>
</dbReference>
<dbReference type="PANTHER" id="PTHR46095">
    <property type="entry name" value="ZINC FINGER PROTEIN 593"/>
    <property type="match status" value="1"/>
</dbReference>
<keyword evidence="5" id="KW-0479">Metal-binding</keyword>
<reference evidence="13" key="1">
    <citation type="submission" date="2021-11" db="EMBL/GenBank/DDBJ databases">
        <title>Purpureocillium_takamizusanense_genome.</title>
        <authorList>
            <person name="Nguyen N.-H."/>
        </authorList>
    </citation>
    <scope>NUCLEOTIDE SEQUENCE</scope>
    <source>
        <strain evidence="13">PT3</strain>
    </source>
</reference>
<organism evidence="13 14">
    <name type="scientific">Purpureocillium takamizusanense</name>
    <dbReference type="NCBI Taxonomy" id="2060973"/>
    <lineage>
        <taxon>Eukaryota</taxon>
        <taxon>Fungi</taxon>
        <taxon>Dikarya</taxon>
        <taxon>Ascomycota</taxon>
        <taxon>Pezizomycotina</taxon>
        <taxon>Sordariomycetes</taxon>
        <taxon>Hypocreomycetidae</taxon>
        <taxon>Hypocreales</taxon>
        <taxon>Ophiocordycipitaceae</taxon>
        <taxon>Purpureocillium</taxon>
    </lineage>
</organism>
<dbReference type="GO" id="GO:0008270">
    <property type="term" value="F:zinc ion binding"/>
    <property type="evidence" value="ECO:0007669"/>
    <property type="project" value="UniProtKB-KW"/>
</dbReference>
<dbReference type="AlphaFoldDB" id="A0A9Q8V928"/>
<evidence type="ECO:0000256" key="8">
    <source>
        <dbReference type="ARBA" id="ARBA00023242"/>
    </source>
</evidence>
<proteinExistence type="inferred from homology"/>
<evidence type="ECO:0000259" key="12">
    <source>
        <dbReference type="PROSITE" id="PS50157"/>
    </source>
</evidence>
<feature type="region of interest" description="Disordered" evidence="11">
    <location>
        <begin position="1"/>
        <end position="20"/>
    </location>
</feature>
<dbReference type="GO" id="GO:0042254">
    <property type="term" value="P:ribosome biogenesis"/>
    <property type="evidence" value="ECO:0007669"/>
    <property type="project" value="UniProtKB-KW"/>
</dbReference>
<comment type="subcellular location">
    <subcellularLocation>
        <location evidence="2">Cytoplasm</location>
    </subcellularLocation>
    <subcellularLocation>
        <location evidence="1">Nucleus</location>
    </subcellularLocation>
</comment>
<feature type="domain" description="C2H2-type" evidence="12">
    <location>
        <begin position="50"/>
        <end position="79"/>
    </location>
</feature>
<dbReference type="PROSITE" id="PS50157">
    <property type="entry name" value="ZINC_FINGER_C2H2_2"/>
    <property type="match status" value="1"/>
</dbReference>
<dbReference type="GO" id="GO:0005634">
    <property type="term" value="C:nucleus"/>
    <property type="evidence" value="ECO:0007669"/>
    <property type="project" value="UniProtKB-SubCell"/>
</dbReference>
<dbReference type="GO" id="GO:0003676">
    <property type="term" value="F:nucleic acid binding"/>
    <property type="evidence" value="ECO:0007669"/>
    <property type="project" value="InterPro"/>
</dbReference>
<evidence type="ECO:0000256" key="10">
    <source>
        <dbReference type="PROSITE-ProRule" id="PRU00042"/>
    </source>
</evidence>
<keyword evidence="8" id="KW-0539">Nucleus</keyword>
<evidence type="ECO:0000256" key="2">
    <source>
        <dbReference type="ARBA" id="ARBA00004496"/>
    </source>
</evidence>
<evidence type="ECO:0000313" key="13">
    <source>
        <dbReference type="EMBL" id="UNI17298.1"/>
    </source>
</evidence>
<dbReference type="InterPro" id="IPR013087">
    <property type="entry name" value="Znf_C2H2_type"/>
</dbReference>
<evidence type="ECO:0000256" key="4">
    <source>
        <dbReference type="ARBA" id="ARBA00022517"/>
    </source>
</evidence>
<feature type="compositionally biased region" description="Basic residues" evidence="11">
    <location>
        <begin position="69"/>
        <end position="79"/>
    </location>
</feature>
<dbReference type="GO" id="GO:0005737">
    <property type="term" value="C:cytoplasm"/>
    <property type="evidence" value="ECO:0007669"/>
    <property type="project" value="UniProtKB-SubCell"/>
</dbReference>
<dbReference type="InterPro" id="IPR022755">
    <property type="entry name" value="Znf_C2H2_jaz"/>
</dbReference>
<evidence type="ECO:0000256" key="9">
    <source>
        <dbReference type="ARBA" id="ARBA00038064"/>
    </source>
</evidence>
<evidence type="ECO:0000256" key="7">
    <source>
        <dbReference type="ARBA" id="ARBA00022833"/>
    </source>
</evidence>
<dbReference type="GeneID" id="72065610"/>
<dbReference type="KEGG" id="ptkz:JDV02_003653"/>
<dbReference type="InterPro" id="IPR003604">
    <property type="entry name" value="Matrin/U1-like-C_Znf_C2H2"/>
</dbReference>
<keyword evidence="14" id="KW-1185">Reference proteome</keyword>
<dbReference type="InterPro" id="IPR036236">
    <property type="entry name" value="Znf_C2H2_sf"/>
</dbReference>
<accession>A0A9Q8V928</accession>
<keyword evidence="4" id="KW-0690">Ribosome biogenesis</keyword>
<sequence length="122" mass="13717">MGVGNKRTITKTRRKTRDVDQVKADLISSRHLSQYKDTKAAEDLPGLGRNYCVECAKWFDTEKTLTAHQRGKPHKRRLKQLREEPDPNLQRIPGAVASSQLSTAAVKSRGDQPTEQDTDMAS</sequence>
<dbReference type="SUPFAM" id="SSF57667">
    <property type="entry name" value="beta-beta-alpha zinc fingers"/>
    <property type="match status" value="1"/>
</dbReference>
<feature type="compositionally biased region" description="Polar residues" evidence="11">
    <location>
        <begin position="97"/>
        <end position="113"/>
    </location>
</feature>
<dbReference type="SMART" id="SM00451">
    <property type="entry name" value="ZnF_U1"/>
    <property type="match status" value="1"/>
</dbReference>
<evidence type="ECO:0000256" key="3">
    <source>
        <dbReference type="ARBA" id="ARBA00022490"/>
    </source>
</evidence>
<dbReference type="OrthoDB" id="24683at2759"/>
<gene>
    <name evidence="13" type="ORF">JDV02_003653</name>
</gene>
<evidence type="ECO:0000256" key="5">
    <source>
        <dbReference type="ARBA" id="ARBA00022723"/>
    </source>
</evidence>
<evidence type="ECO:0000256" key="6">
    <source>
        <dbReference type="ARBA" id="ARBA00022771"/>
    </source>
</evidence>
<evidence type="ECO:0000313" key="14">
    <source>
        <dbReference type="Proteomes" id="UP000829364"/>
    </source>
</evidence>
<dbReference type="InterPro" id="IPR051879">
    <property type="entry name" value="C2H2-ZF_Maturation_Protein"/>
</dbReference>
<evidence type="ECO:0000256" key="1">
    <source>
        <dbReference type="ARBA" id="ARBA00004123"/>
    </source>
</evidence>
<evidence type="ECO:0000256" key="11">
    <source>
        <dbReference type="SAM" id="MobiDB-lite"/>
    </source>
</evidence>
<comment type="similarity">
    <text evidence="9">Belongs to the ZNF593/BUD20 C2H2-type zinc-finger protein family.</text>
</comment>
<feature type="region of interest" description="Disordered" evidence="11">
    <location>
        <begin position="66"/>
        <end position="122"/>
    </location>
</feature>
<keyword evidence="6 10" id="KW-0863">Zinc-finger</keyword>
<name>A0A9Q8V928_9HYPO</name>
<protein>
    <recommendedName>
        <fullName evidence="12">C2H2-type domain-containing protein</fullName>
    </recommendedName>
</protein>
<dbReference type="EMBL" id="CP086356">
    <property type="protein sequence ID" value="UNI17298.1"/>
    <property type="molecule type" value="Genomic_DNA"/>
</dbReference>
<keyword evidence="7" id="KW-0862">Zinc</keyword>